<dbReference type="AlphaFoldDB" id="A0A9D4U6I3"/>
<sequence length="78" mass="8390">MSDPGRSVKLTIIKTLLRSTGLSVEALTEAMSDYVEMDAVGLDDAIEILGRFSMPVRPGEGTSSQPHVGAEDHTRAFQ</sequence>
<dbReference type="Proteomes" id="UP000886520">
    <property type="component" value="Chromosome 22"/>
</dbReference>
<feature type="compositionally biased region" description="Basic and acidic residues" evidence="1">
    <location>
        <begin position="69"/>
        <end position="78"/>
    </location>
</feature>
<accession>A0A9D4U6I3</accession>
<evidence type="ECO:0000313" key="2">
    <source>
        <dbReference type="EMBL" id="KAI5062267.1"/>
    </source>
</evidence>
<dbReference type="OrthoDB" id="10386206at2759"/>
<keyword evidence="3" id="KW-1185">Reference proteome</keyword>
<protein>
    <submittedName>
        <fullName evidence="2">Uncharacterized protein</fullName>
    </submittedName>
</protein>
<reference evidence="2" key="1">
    <citation type="submission" date="2021-01" db="EMBL/GenBank/DDBJ databases">
        <title>Adiantum capillus-veneris genome.</title>
        <authorList>
            <person name="Fang Y."/>
            <person name="Liao Q."/>
        </authorList>
    </citation>
    <scope>NUCLEOTIDE SEQUENCE</scope>
    <source>
        <strain evidence="2">H3</strain>
        <tissue evidence="2">Leaf</tissue>
    </source>
</reference>
<proteinExistence type="predicted"/>
<feature type="region of interest" description="Disordered" evidence="1">
    <location>
        <begin position="56"/>
        <end position="78"/>
    </location>
</feature>
<evidence type="ECO:0000313" key="3">
    <source>
        <dbReference type="Proteomes" id="UP000886520"/>
    </source>
</evidence>
<gene>
    <name evidence="2" type="ORF">GOP47_0022806</name>
</gene>
<comment type="caution">
    <text evidence="2">The sequence shown here is derived from an EMBL/GenBank/DDBJ whole genome shotgun (WGS) entry which is preliminary data.</text>
</comment>
<name>A0A9D4U6I3_ADICA</name>
<organism evidence="2 3">
    <name type="scientific">Adiantum capillus-veneris</name>
    <name type="common">Maidenhair fern</name>
    <dbReference type="NCBI Taxonomy" id="13818"/>
    <lineage>
        <taxon>Eukaryota</taxon>
        <taxon>Viridiplantae</taxon>
        <taxon>Streptophyta</taxon>
        <taxon>Embryophyta</taxon>
        <taxon>Tracheophyta</taxon>
        <taxon>Polypodiopsida</taxon>
        <taxon>Polypodiidae</taxon>
        <taxon>Polypodiales</taxon>
        <taxon>Pteridineae</taxon>
        <taxon>Pteridaceae</taxon>
        <taxon>Vittarioideae</taxon>
        <taxon>Adiantum</taxon>
    </lineage>
</organism>
<evidence type="ECO:0000256" key="1">
    <source>
        <dbReference type="SAM" id="MobiDB-lite"/>
    </source>
</evidence>
<dbReference type="EMBL" id="JABFUD020000022">
    <property type="protein sequence ID" value="KAI5062267.1"/>
    <property type="molecule type" value="Genomic_DNA"/>
</dbReference>